<gene>
    <name evidence="1" type="ORF">J2736_005835</name>
</gene>
<organism evidence="1 2">
    <name type="scientific">Paenibacillus qinlingensis</name>
    <dbReference type="NCBI Taxonomy" id="1837343"/>
    <lineage>
        <taxon>Bacteria</taxon>
        <taxon>Bacillati</taxon>
        <taxon>Bacillota</taxon>
        <taxon>Bacilli</taxon>
        <taxon>Bacillales</taxon>
        <taxon>Paenibacillaceae</taxon>
        <taxon>Paenibacillus</taxon>
    </lineage>
</organism>
<reference evidence="1 2" key="1">
    <citation type="submission" date="2023-07" db="EMBL/GenBank/DDBJ databases">
        <title>Sorghum-associated microbial communities from plants grown in Nebraska, USA.</title>
        <authorList>
            <person name="Schachtman D."/>
        </authorList>
    </citation>
    <scope>NUCLEOTIDE SEQUENCE [LARGE SCALE GENOMIC DNA]</scope>
    <source>
        <strain evidence="1 2">CC258</strain>
    </source>
</reference>
<evidence type="ECO:0000313" key="1">
    <source>
        <dbReference type="EMBL" id="MDR6554605.1"/>
    </source>
</evidence>
<accession>A0ABU1P4C0</accession>
<protein>
    <submittedName>
        <fullName evidence="1">Uncharacterized protein</fullName>
    </submittedName>
</protein>
<dbReference type="EMBL" id="JAVDSB010000018">
    <property type="protein sequence ID" value="MDR6554605.1"/>
    <property type="molecule type" value="Genomic_DNA"/>
</dbReference>
<dbReference type="Proteomes" id="UP001267290">
    <property type="component" value="Unassembled WGS sequence"/>
</dbReference>
<keyword evidence="2" id="KW-1185">Reference proteome</keyword>
<comment type="caution">
    <text evidence="1">The sequence shown here is derived from an EMBL/GenBank/DDBJ whole genome shotgun (WGS) entry which is preliminary data.</text>
</comment>
<sequence>MSYMYLIQLIFNNMLNSSESIEISCIFYSYSRKISQFGEINCSLYIY</sequence>
<proteinExistence type="predicted"/>
<evidence type="ECO:0000313" key="2">
    <source>
        <dbReference type="Proteomes" id="UP001267290"/>
    </source>
</evidence>
<name>A0ABU1P4C0_9BACL</name>